<dbReference type="InterPro" id="IPR037914">
    <property type="entry name" value="SpoVT-AbrB_sf"/>
</dbReference>
<dbReference type="GeneID" id="15011083"/>
<dbReference type="SUPFAM" id="SSF89447">
    <property type="entry name" value="AbrB/MazE/MraZ-like"/>
    <property type="match status" value="1"/>
</dbReference>
<dbReference type="KEGG" id="vg:15011083"/>
<dbReference type="Proteomes" id="UP000201252">
    <property type="component" value="Segment"/>
</dbReference>
<proteinExistence type="predicted"/>
<reference evidence="1 2" key="1">
    <citation type="submission" date="2010-10" db="EMBL/GenBank/DDBJ databases">
        <title>The Genome Sequence of Synechococcus phage S-SKS1.</title>
        <authorList>
            <consortium name="The Broad Institute Genome Sequencing Platform"/>
            <person name="Henn M.R."/>
            <person name="Clokie M."/>
            <person name="Levin J."/>
            <person name="Malboeuf C."/>
            <person name="Casali M."/>
            <person name="Russ C."/>
            <person name="Lennon N."/>
            <person name="Chapman S.B."/>
            <person name="Erlich R."/>
            <person name="Young S.K."/>
            <person name="Yandava C."/>
            <person name="Zeng Q."/>
            <person name="Alvarado L."/>
            <person name="Anderson S."/>
            <person name="Berlin A."/>
            <person name="Chen Z."/>
            <person name="Freedman E."/>
            <person name="Gellesch M."/>
            <person name="Goldberg J."/>
            <person name="Green L."/>
            <person name="Griggs A."/>
            <person name="Gujja S."/>
            <person name="Heilman E.R."/>
            <person name="Heiman D."/>
            <person name="Hollinger A."/>
            <person name="Howarth C."/>
            <person name="Larson L."/>
            <person name="Mehta T."/>
            <person name="Pearson M."/>
            <person name="Roberts A."/>
            <person name="Ryan E."/>
            <person name="Saif S."/>
            <person name="Shea T."/>
            <person name="Shenoy N."/>
            <person name="Sisk P."/>
            <person name="Stolte C."/>
            <person name="Sykes S."/>
            <person name="White J."/>
            <person name="Haas B."/>
            <person name="Nusbaum C."/>
            <person name="Birren B."/>
        </authorList>
    </citation>
    <scope>NUCLEOTIDE SEQUENCE [LARGE SCALE GENOMIC DNA]</scope>
</reference>
<dbReference type="EMBL" id="HQ633071">
    <property type="protein sequence ID" value="AGH31678.1"/>
    <property type="molecule type" value="Genomic_DNA"/>
</dbReference>
<keyword evidence="2" id="KW-1185">Reference proteome</keyword>
<organism evidence="1 2">
    <name type="scientific">Synechococcus phage S-SKS1</name>
    <dbReference type="NCBI Taxonomy" id="754042"/>
    <lineage>
        <taxon>Viruses</taxon>
        <taxon>Duplodnaviria</taxon>
        <taxon>Heunggongvirae</taxon>
        <taxon>Uroviricota</taxon>
        <taxon>Caudoviricetes</taxon>
        <taxon>Llyrvirus</taxon>
        <taxon>Llyrvirus SSKS1</taxon>
    </lineage>
</organism>
<dbReference type="Gene3D" id="2.10.260.10">
    <property type="match status" value="1"/>
</dbReference>
<evidence type="ECO:0000313" key="1">
    <source>
        <dbReference type="EMBL" id="AGH31678.1"/>
    </source>
</evidence>
<dbReference type="RefSeq" id="YP_007674530.1">
    <property type="nucleotide sequence ID" value="NC_020851.1"/>
</dbReference>
<sequence>MQKNPQENFTTVEIDPVSGEHIITIPEWICDEKGWYEGTEVNIEVENDCIVIRSLD</sequence>
<protein>
    <recommendedName>
        <fullName evidence="3">AbrB/MazE/SpoVT family DNA-binding domain-containing protein</fullName>
    </recommendedName>
</protein>
<gene>
    <name evidence="1" type="ORF">SWZG_00172</name>
</gene>
<accession>M4QS18</accession>
<evidence type="ECO:0000313" key="2">
    <source>
        <dbReference type="Proteomes" id="UP000201252"/>
    </source>
</evidence>
<name>M4QS18_9CAUD</name>
<evidence type="ECO:0008006" key="3">
    <source>
        <dbReference type="Google" id="ProtNLM"/>
    </source>
</evidence>
<dbReference type="OrthoDB" id="25608at10239"/>